<feature type="transmembrane region" description="Helical" evidence="8">
    <location>
        <begin position="153"/>
        <end position="179"/>
    </location>
</feature>
<evidence type="ECO:0000256" key="1">
    <source>
        <dbReference type="ARBA" id="ARBA00004141"/>
    </source>
</evidence>
<dbReference type="InterPro" id="IPR050277">
    <property type="entry name" value="Sodium:Solute_Symporter"/>
</dbReference>
<evidence type="ECO:0000256" key="6">
    <source>
        <dbReference type="ARBA" id="ARBA00023136"/>
    </source>
</evidence>
<feature type="transmembrane region" description="Helical" evidence="8">
    <location>
        <begin position="226"/>
        <end position="244"/>
    </location>
</feature>
<sequence>MIYSVGMLAIGLILSRWNKSAADMFAVSKQSPWWLSGISSFMSAFSAGTFVVWGGIAFKHGAVAISILMCLGISSFIVGKTLAGRWARLGVTTIGEYINIRFGRSVVQFYTWIGMCLKLVSMSVALYAFAILFCSLVPLGEGNLLRDESTGNLSITYACIISGLLMLVYTVSGGLWAVLIIDAVQFVILTVTVLFVVPLSFASIGGVGSFLDQVPNGFLQIASGKFTYWFLLGWIVVHTFKLGGEWVFVQRFLAVKGPKDARKSAYLLGILYLVSPVIWMLPAMIYRIVDPNANPEQAYFLACAAVLPAGMMGLLLASMFSAAASYIDGEINVYAGAITNDWYKPLVRPGASEVELVMVGRISTFLIGAIIICGAVAIPYVGGAENVILTITSLLVVPMVLPTLWGLLFKKTTQKAIWITTGISFLAAALVKIFIQEDSGNSFIDWLLANSLVLEAGVGILVPLLSLSLFELFAKNTAPGFIEVQLKSINYSVADTPTAIAEYPARLLAYSIGCLALIMFILSVAVNDKKVMIAAFGAALMVVCVIILWYLNKFKKINK</sequence>
<comment type="caution">
    <text evidence="9">The sequence shown here is derived from an EMBL/GenBank/DDBJ whole genome shotgun (WGS) entry which is preliminary data.</text>
</comment>
<evidence type="ECO:0000256" key="2">
    <source>
        <dbReference type="ARBA" id="ARBA00006434"/>
    </source>
</evidence>
<evidence type="ECO:0000313" key="9">
    <source>
        <dbReference type="EMBL" id="MBD1422614.1"/>
    </source>
</evidence>
<feature type="transmembrane region" description="Helical" evidence="8">
    <location>
        <begin position="33"/>
        <end position="56"/>
    </location>
</feature>
<feature type="transmembrane region" description="Helical" evidence="8">
    <location>
        <begin position="62"/>
        <end position="79"/>
    </location>
</feature>
<evidence type="ECO:0000256" key="7">
    <source>
        <dbReference type="RuleBase" id="RU362091"/>
    </source>
</evidence>
<keyword evidence="6 8" id="KW-0472">Membrane</keyword>
<dbReference type="Pfam" id="PF00474">
    <property type="entry name" value="SSF"/>
    <property type="match status" value="1"/>
</dbReference>
<feature type="transmembrane region" description="Helical" evidence="8">
    <location>
        <begin position="265"/>
        <end position="286"/>
    </location>
</feature>
<reference evidence="9 10" key="1">
    <citation type="submission" date="2020-08" db="EMBL/GenBank/DDBJ databases">
        <title>Sphingobacterium sp. DN00404 isolated from aquaculture water.</title>
        <authorList>
            <person name="Zhang M."/>
        </authorList>
    </citation>
    <scope>NUCLEOTIDE SEQUENCE [LARGE SCALE GENOMIC DNA]</scope>
    <source>
        <strain evidence="9 10">KCTC 42746</strain>
    </source>
</reference>
<keyword evidence="4 8" id="KW-0812">Transmembrane</keyword>
<dbReference type="EMBL" id="JACNYL010000003">
    <property type="protein sequence ID" value="MBD1422614.1"/>
    <property type="molecule type" value="Genomic_DNA"/>
</dbReference>
<dbReference type="Proteomes" id="UP000651112">
    <property type="component" value="Unassembled WGS sequence"/>
</dbReference>
<keyword evidence="10" id="KW-1185">Reference proteome</keyword>
<comment type="similarity">
    <text evidence="2 7">Belongs to the sodium:solute symporter (SSF) (TC 2.A.21) family.</text>
</comment>
<evidence type="ECO:0000256" key="4">
    <source>
        <dbReference type="ARBA" id="ARBA00022692"/>
    </source>
</evidence>
<keyword evidence="5 8" id="KW-1133">Transmembrane helix</keyword>
<feature type="transmembrane region" description="Helical" evidence="8">
    <location>
        <begin position="362"/>
        <end position="381"/>
    </location>
</feature>
<feature type="transmembrane region" description="Helical" evidence="8">
    <location>
        <begin position="416"/>
        <end position="435"/>
    </location>
</feature>
<evidence type="ECO:0000256" key="8">
    <source>
        <dbReference type="SAM" id="Phobius"/>
    </source>
</evidence>
<evidence type="ECO:0000313" key="10">
    <source>
        <dbReference type="Proteomes" id="UP000651112"/>
    </source>
</evidence>
<protein>
    <submittedName>
        <fullName evidence="9">Na+:solute symporter</fullName>
    </submittedName>
</protein>
<feature type="transmembrane region" description="Helical" evidence="8">
    <location>
        <begin position="109"/>
        <end position="133"/>
    </location>
</feature>
<dbReference type="Gene3D" id="1.20.1730.10">
    <property type="entry name" value="Sodium/glucose cotransporter"/>
    <property type="match status" value="1"/>
</dbReference>
<gene>
    <name evidence="9" type="ORF">H8B21_13635</name>
</gene>
<comment type="subcellular location">
    <subcellularLocation>
        <location evidence="1">Membrane</location>
        <topology evidence="1">Multi-pass membrane protein</topology>
    </subcellularLocation>
</comment>
<keyword evidence="3" id="KW-0813">Transport</keyword>
<feature type="transmembrane region" description="Helical" evidence="8">
    <location>
        <begin position="447"/>
        <end position="470"/>
    </location>
</feature>
<dbReference type="PANTHER" id="PTHR48086:SF7">
    <property type="entry name" value="SODIUM-SOLUTE SYMPORTER-RELATED"/>
    <property type="match status" value="1"/>
</dbReference>
<dbReference type="InterPro" id="IPR001734">
    <property type="entry name" value="Na/solute_symporter"/>
</dbReference>
<accession>A0ABR7XU81</accession>
<organism evidence="9 10">
    <name type="scientific">Sphingobacterium chuzhouense</name>
    <dbReference type="NCBI Taxonomy" id="1742264"/>
    <lineage>
        <taxon>Bacteria</taxon>
        <taxon>Pseudomonadati</taxon>
        <taxon>Bacteroidota</taxon>
        <taxon>Sphingobacteriia</taxon>
        <taxon>Sphingobacteriales</taxon>
        <taxon>Sphingobacteriaceae</taxon>
        <taxon>Sphingobacterium</taxon>
    </lineage>
</organism>
<evidence type="ECO:0000256" key="5">
    <source>
        <dbReference type="ARBA" id="ARBA00022989"/>
    </source>
</evidence>
<feature type="transmembrane region" description="Helical" evidence="8">
    <location>
        <begin position="298"/>
        <end position="317"/>
    </location>
</feature>
<dbReference type="InterPro" id="IPR038377">
    <property type="entry name" value="Na/Glc_symporter_sf"/>
</dbReference>
<dbReference type="PANTHER" id="PTHR48086">
    <property type="entry name" value="SODIUM/PROLINE SYMPORTER-RELATED"/>
    <property type="match status" value="1"/>
</dbReference>
<feature type="transmembrane region" description="Helical" evidence="8">
    <location>
        <begin position="387"/>
        <end position="409"/>
    </location>
</feature>
<dbReference type="PROSITE" id="PS50283">
    <property type="entry name" value="NA_SOLUT_SYMP_3"/>
    <property type="match status" value="1"/>
</dbReference>
<feature type="transmembrane region" description="Helical" evidence="8">
    <location>
        <begin position="532"/>
        <end position="551"/>
    </location>
</feature>
<name>A0ABR7XU81_9SPHI</name>
<evidence type="ECO:0000256" key="3">
    <source>
        <dbReference type="ARBA" id="ARBA00022448"/>
    </source>
</evidence>
<proteinExistence type="inferred from homology"/>
<feature type="transmembrane region" description="Helical" evidence="8">
    <location>
        <begin position="507"/>
        <end position="526"/>
    </location>
</feature>
<feature type="transmembrane region" description="Helical" evidence="8">
    <location>
        <begin position="186"/>
        <end position="206"/>
    </location>
</feature>